<accession>A0A7R8CPK1</accession>
<sequence>MTIQARDRDIDRHNEKVNMYKIRVEELKRQAGIERILVSEACDDIKDYITTKYAVRPLTDKEKRAKPSHLLQLQETNLQILNDNECIKYGEYFDENGVLFEINPRTELCAARIQKRLTPERWSKDFKTDIQGSCHYFNGRVRCLPRRLWKSFMEVDGKESEEGFSRRDQNELVEDLVTAIVAVVPDLGEKRHRHRAESPPRTPVDESAAWDREREKKKEGKTASILGSCFTTSHSFFGKRNGWEDPRGIRND</sequence>
<protein>
    <submittedName>
        <fullName evidence="2">(salmon louse) hypothetical protein</fullName>
    </submittedName>
</protein>
<gene>
    <name evidence="2" type="ORF">LSAA_7015</name>
</gene>
<dbReference type="GO" id="GO:0007186">
    <property type="term" value="P:G protein-coupled receptor signaling pathway"/>
    <property type="evidence" value="ECO:0007669"/>
    <property type="project" value="InterPro"/>
</dbReference>
<evidence type="ECO:0000313" key="3">
    <source>
        <dbReference type="Proteomes" id="UP000675881"/>
    </source>
</evidence>
<dbReference type="PROSITE" id="PS50058">
    <property type="entry name" value="G_PROTEIN_GAMMA"/>
    <property type="match status" value="1"/>
</dbReference>
<dbReference type="Gene3D" id="4.10.260.10">
    <property type="entry name" value="Transducin (heterotrimeric G protein), gamma chain"/>
    <property type="match status" value="1"/>
</dbReference>
<dbReference type="Proteomes" id="UP000675881">
    <property type="component" value="Chromosome 3"/>
</dbReference>
<name>A0A7R8CPK1_LEPSM</name>
<feature type="region of interest" description="Disordered" evidence="1">
    <location>
        <begin position="190"/>
        <end position="223"/>
    </location>
</feature>
<dbReference type="SUPFAM" id="SSF48670">
    <property type="entry name" value="Transducin (heterotrimeric G protein), gamma chain"/>
    <property type="match status" value="1"/>
</dbReference>
<organism evidence="2 3">
    <name type="scientific">Lepeophtheirus salmonis</name>
    <name type="common">Salmon louse</name>
    <name type="synonym">Caligus salmonis</name>
    <dbReference type="NCBI Taxonomy" id="72036"/>
    <lineage>
        <taxon>Eukaryota</taxon>
        <taxon>Metazoa</taxon>
        <taxon>Ecdysozoa</taxon>
        <taxon>Arthropoda</taxon>
        <taxon>Crustacea</taxon>
        <taxon>Multicrustacea</taxon>
        <taxon>Hexanauplia</taxon>
        <taxon>Copepoda</taxon>
        <taxon>Siphonostomatoida</taxon>
        <taxon>Caligidae</taxon>
        <taxon>Lepeophtheirus</taxon>
    </lineage>
</organism>
<dbReference type="InterPro" id="IPR015898">
    <property type="entry name" value="G-protein_gamma-like_dom"/>
</dbReference>
<evidence type="ECO:0000256" key="1">
    <source>
        <dbReference type="SAM" id="MobiDB-lite"/>
    </source>
</evidence>
<dbReference type="EMBL" id="HG994582">
    <property type="protein sequence ID" value="CAF2886946.1"/>
    <property type="molecule type" value="Genomic_DNA"/>
</dbReference>
<dbReference type="InterPro" id="IPR036284">
    <property type="entry name" value="GGL_sf"/>
</dbReference>
<feature type="compositionally biased region" description="Basic and acidic residues" evidence="1">
    <location>
        <begin position="209"/>
        <end position="221"/>
    </location>
</feature>
<evidence type="ECO:0000313" key="2">
    <source>
        <dbReference type="EMBL" id="CAF2886946.1"/>
    </source>
</evidence>
<dbReference type="AlphaFoldDB" id="A0A7R8CPK1"/>
<keyword evidence="3" id="KW-1185">Reference proteome</keyword>
<proteinExistence type="predicted"/>
<dbReference type="OrthoDB" id="6374044at2759"/>
<reference evidence="2" key="1">
    <citation type="submission" date="2021-02" db="EMBL/GenBank/DDBJ databases">
        <authorList>
            <person name="Bekaert M."/>
        </authorList>
    </citation>
    <scope>NUCLEOTIDE SEQUENCE</scope>
    <source>
        <strain evidence="2">IoA-00</strain>
    </source>
</reference>